<dbReference type="Pfam" id="PF03706">
    <property type="entry name" value="LPG_synthase_TM"/>
    <property type="match status" value="1"/>
</dbReference>
<proteinExistence type="predicted"/>
<dbReference type="GO" id="GO:0005886">
    <property type="term" value="C:plasma membrane"/>
    <property type="evidence" value="ECO:0007669"/>
    <property type="project" value="UniProtKB-SubCell"/>
</dbReference>
<evidence type="ECO:0000256" key="3">
    <source>
        <dbReference type="ARBA" id="ARBA00022692"/>
    </source>
</evidence>
<accession>A0A382VRC2</accession>
<keyword evidence="3 6" id="KW-0812">Transmembrane</keyword>
<evidence type="ECO:0000313" key="7">
    <source>
        <dbReference type="EMBL" id="SVD48418.1"/>
    </source>
</evidence>
<comment type="subcellular location">
    <subcellularLocation>
        <location evidence="1">Cell membrane</location>
        <topology evidence="1">Multi-pass membrane protein</topology>
    </subcellularLocation>
</comment>
<evidence type="ECO:0000256" key="1">
    <source>
        <dbReference type="ARBA" id="ARBA00004651"/>
    </source>
</evidence>
<evidence type="ECO:0000256" key="5">
    <source>
        <dbReference type="ARBA" id="ARBA00023136"/>
    </source>
</evidence>
<protein>
    <submittedName>
        <fullName evidence="7">Uncharacterized protein</fullName>
    </submittedName>
</protein>
<feature type="transmembrane region" description="Helical" evidence="6">
    <location>
        <begin position="9"/>
        <end position="26"/>
    </location>
</feature>
<keyword evidence="2" id="KW-1003">Cell membrane</keyword>
<gene>
    <name evidence="7" type="ORF">METZ01_LOCUS401272</name>
</gene>
<dbReference type="EMBL" id="UINC01153609">
    <property type="protein sequence ID" value="SVD48418.1"/>
    <property type="molecule type" value="Genomic_DNA"/>
</dbReference>
<dbReference type="AlphaFoldDB" id="A0A382VRC2"/>
<feature type="transmembrane region" description="Helical" evidence="6">
    <location>
        <begin position="38"/>
        <end position="59"/>
    </location>
</feature>
<keyword evidence="4 6" id="KW-1133">Transmembrane helix</keyword>
<keyword evidence="5 6" id="KW-0472">Membrane</keyword>
<evidence type="ECO:0000256" key="2">
    <source>
        <dbReference type="ARBA" id="ARBA00022475"/>
    </source>
</evidence>
<organism evidence="7">
    <name type="scientific">marine metagenome</name>
    <dbReference type="NCBI Taxonomy" id="408172"/>
    <lineage>
        <taxon>unclassified sequences</taxon>
        <taxon>metagenomes</taxon>
        <taxon>ecological metagenomes</taxon>
    </lineage>
</organism>
<sequence length="108" mass="12281">MKINLKQIIQYLLSFGLMGLFLYWAFSGTDPDQLWQAITNISISWVALIFITTLGTLIIRSWRWTVLIRPFAPQVSIFDASIALAICYTANVAIPRSGEVLRCVSLKW</sequence>
<reference evidence="7" key="1">
    <citation type="submission" date="2018-05" db="EMBL/GenBank/DDBJ databases">
        <authorList>
            <person name="Lanie J.A."/>
            <person name="Ng W.-L."/>
            <person name="Kazmierczak K.M."/>
            <person name="Andrzejewski T.M."/>
            <person name="Davidsen T.M."/>
            <person name="Wayne K.J."/>
            <person name="Tettelin H."/>
            <person name="Glass J.I."/>
            <person name="Rusch D."/>
            <person name="Podicherti R."/>
            <person name="Tsui H.-C.T."/>
            <person name="Winkler M.E."/>
        </authorList>
    </citation>
    <scope>NUCLEOTIDE SEQUENCE</scope>
</reference>
<feature type="non-terminal residue" evidence="7">
    <location>
        <position position="108"/>
    </location>
</feature>
<name>A0A382VRC2_9ZZZZ</name>
<dbReference type="InterPro" id="IPR022791">
    <property type="entry name" value="L-PG_synthase/AglD"/>
</dbReference>
<evidence type="ECO:0000256" key="4">
    <source>
        <dbReference type="ARBA" id="ARBA00022989"/>
    </source>
</evidence>
<evidence type="ECO:0000256" key="6">
    <source>
        <dbReference type="SAM" id="Phobius"/>
    </source>
</evidence>